<keyword evidence="3" id="KW-1185">Reference proteome</keyword>
<accession>A0A963Z5I1</accession>
<name>A0A963Z5I1_9PROT</name>
<protein>
    <recommendedName>
        <fullName evidence="1">DUF7673 domain-containing protein</fullName>
    </recommendedName>
</protein>
<comment type="caution">
    <text evidence="2">The sequence shown here is derived from an EMBL/GenBank/DDBJ whole genome shotgun (WGS) entry which is preliminary data.</text>
</comment>
<dbReference type="Pfam" id="PF24720">
    <property type="entry name" value="DUF7673"/>
    <property type="match status" value="1"/>
</dbReference>
<feature type="domain" description="DUF7673" evidence="1">
    <location>
        <begin position="11"/>
        <end position="93"/>
    </location>
</feature>
<sequence length="105" mass="11778">MTVLDIDPPLAALNRLIAIAQSDTGQARRVADFLLAWWNADDCGRFDFRDLWMVDRTIADDILSVLSLIALRQSYPDAYGLGEAFERLVKDWRPQLGAPSAPHHA</sequence>
<evidence type="ECO:0000313" key="2">
    <source>
        <dbReference type="EMBL" id="MCB8882954.1"/>
    </source>
</evidence>
<evidence type="ECO:0000259" key="1">
    <source>
        <dbReference type="Pfam" id="PF24720"/>
    </source>
</evidence>
<dbReference type="AlphaFoldDB" id="A0A963Z5I1"/>
<organism evidence="2 3">
    <name type="scientific">Acidisoma cellulosilyticum</name>
    <dbReference type="NCBI Taxonomy" id="2802395"/>
    <lineage>
        <taxon>Bacteria</taxon>
        <taxon>Pseudomonadati</taxon>
        <taxon>Pseudomonadota</taxon>
        <taxon>Alphaproteobacteria</taxon>
        <taxon>Acetobacterales</taxon>
        <taxon>Acidocellaceae</taxon>
        <taxon>Acidisoma</taxon>
    </lineage>
</organism>
<dbReference type="Proteomes" id="UP000721844">
    <property type="component" value="Unassembled WGS sequence"/>
</dbReference>
<gene>
    <name evidence="2" type="ORF">ACELLULO517_22090</name>
</gene>
<proteinExistence type="predicted"/>
<evidence type="ECO:0000313" key="3">
    <source>
        <dbReference type="Proteomes" id="UP000721844"/>
    </source>
</evidence>
<dbReference type="InterPro" id="IPR056090">
    <property type="entry name" value="DUF7673"/>
</dbReference>
<dbReference type="RefSeq" id="WP_227309612.1">
    <property type="nucleotide sequence ID" value="NZ_JAESVA010000010.1"/>
</dbReference>
<reference evidence="2 3" key="1">
    <citation type="journal article" date="2021" name="Microorganisms">
        <title>Acidisoma silvae sp. nov. and Acidisomacellulosilytica sp. nov., Two Acidophilic Bacteria Isolated from Decaying Wood, Hydrolyzing Cellulose and Producing Poly-3-hydroxybutyrate.</title>
        <authorList>
            <person name="Mieszkin S."/>
            <person name="Pouder E."/>
            <person name="Uroz S."/>
            <person name="Simon-Colin C."/>
            <person name="Alain K."/>
        </authorList>
    </citation>
    <scope>NUCLEOTIDE SEQUENCE [LARGE SCALE GENOMIC DNA]</scope>
    <source>
        <strain evidence="2 3">HW T5.17</strain>
    </source>
</reference>
<dbReference type="EMBL" id="JAESVA010000010">
    <property type="protein sequence ID" value="MCB8882954.1"/>
    <property type="molecule type" value="Genomic_DNA"/>
</dbReference>